<evidence type="ECO:0000256" key="3">
    <source>
        <dbReference type="ARBA" id="ARBA00022553"/>
    </source>
</evidence>
<keyword evidence="6" id="KW-1133">Transmembrane helix</keyword>
<dbReference type="Pfam" id="PF02518">
    <property type="entry name" value="HATPase_c"/>
    <property type="match status" value="1"/>
</dbReference>
<keyword evidence="5" id="KW-0175">Coiled coil</keyword>
<dbReference type="CDD" id="cd00082">
    <property type="entry name" value="HisKA"/>
    <property type="match status" value="1"/>
</dbReference>
<feature type="repeat" description="TPR" evidence="4">
    <location>
        <begin position="51"/>
        <end position="84"/>
    </location>
</feature>
<proteinExistence type="predicted"/>
<dbReference type="Pfam" id="PF00512">
    <property type="entry name" value="HisKA"/>
    <property type="match status" value="1"/>
</dbReference>
<evidence type="ECO:0000313" key="8">
    <source>
        <dbReference type="EMBL" id="RAI77337.1"/>
    </source>
</evidence>
<keyword evidence="8" id="KW-0808">Transferase</keyword>
<dbReference type="InterPro" id="IPR036890">
    <property type="entry name" value="HATPase_C_sf"/>
</dbReference>
<dbReference type="AlphaFoldDB" id="A0A327NQ58"/>
<keyword evidence="3" id="KW-0597">Phosphoprotein</keyword>
<dbReference type="InterPro" id="IPR004358">
    <property type="entry name" value="Sig_transdc_His_kin-like_C"/>
</dbReference>
<dbReference type="Gene3D" id="1.10.287.130">
    <property type="match status" value="1"/>
</dbReference>
<dbReference type="Gene3D" id="1.25.40.10">
    <property type="entry name" value="Tetratricopeptide repeat domain"/>
    <property type="match status" value="2"/>
</dbReference>
<keyword evidence="4" id="KW-0802">TPR repeat</keyword>
<feature type="domain" description="Histidine kinase" evidence="7">
    <location>
        <begin position="380"/>
        <end position="620"/>
    </location>
</feature>
<dbReference type="InterPro" id="IPR019734">
    <property type="entry name" value="TPR_rpt"/>
</dbReference>
<sequence>MFALGSSYYRLADYEQALKYLQQASKKQGSLIASEKLRTKRSSFAMEGTQAYNLYLLGAIYRRIGQYDQASDVLQQALGYASQVPKQDFLKLVIESLQVDTYGRQGNPKTFAEGHRVLALAKKAGNNRAVNYSVMGLGWYFLGVGQADSAVYYGRQSLAILEKPDLLALRDANELLAQAYAQQKAYEKAYQYQTRFMAYRDTLNNEAVAQKAAVIQYSDQMSRQQDQIALLTKDKQLQTEMVRRMALSQQAKATQLRYELDRNQSQITLLNKDKQLQIETTRRRELLRQAEAARLQNQMAEQQAETRRQRLLLLSSLAVLALLVGLAAVLYRNNRNKQQANALLQAQRDQLNQALTELKATQTQLIQKEKMASLGELTAGIAHEIQNPLNFVNNFSEVSAELVTELEEEQLKPDRDTDLEAELLGDLKQNLQKIHHHGGRASAIVKGMLEHARTETGEKRPTDLNALADEYLKISFQGQRAKDKDFNAELHTDFGPKVGLIEVAPQEIGRVLLNLYNNAFYAVREKQKSAPATYQPTVTVSTYQFNGHVEIRVSDNGTGIADVVKAKIFQPFFTTKPTGEGTGLGLSLSYDIVTKGHGGTLRVDSQVGEGTAFFMELPQR</sequence>
<keyword evidence="6" id="KW-0472">Membrane</keyword>
<comment type="catalytic activity">
    <reaction evidence="1">
        <text>ATP + protein L-histidine = ADP + protein N-phospho-L-histidine.</text>
        <dbReference type="EC" id="2.7.13.3"/>
    </reaction>
</comment>
<dbReference type="InterPro" id="IPR011990">
    <property type="entry name" value="TPR-like_helical_dom_sf"/>
</dbReference>
<evidence type="ECO:0000256" key="6">
    <source>
        <dbReference type="SAM" id="Phobius"/>
    </source>
</evidence>
<dbReference type="InterPro" id="IPR005467">
    <property type="entry name" value="His_kinase_dom"/>
</dbReference>
<accession>A0A327NQ58</accession>
<dbReference type="InterPro" id="IPR036097">
    <property type="entry name" value="HisK_dim/P_sf"/>
</dbReference>
<evidence type="ECO:0000256" key="1">
    <source>
        <dbReference type="ARBA" id="ARBA00000085"/>
    </source>
</evidence>
<keyword evidence="6" id="KW-0812">Transmembrane</keyword>
<dbReference type="PANTHER" id="PTHR43065">
    <property type="entry name" value="SENSOR HISTIDINE KINASE"/>
    <property type="match status" value="1"/>
</dbReference>
<organism evidence="8 9">
    <name type="scientific">Spirosoma telluris</name>
    <dbReference type="NCBI Taxonomy" id="2183553"/>
    <lineage>
        <taxon>Bacteria</taxon>
        <taxon>Pseudomonadati</taxon>
        <taxon>Bacteroidota</taxon>
        <taxon>Cytophagia</taxon>
        <taxon>Cytophagales</taxon>
        <taxon>Cytophagaceae</taxon>
        <taxon>Spirosoma</taxon>
    </lineage>
</organism>
<dbReference type="OrthoDB" id="9806995at2"/>
<dbReference type="EMBL" id="QLII01000001">
    <property type="protein sequence ID" value="RAI77337.1"/>
    <property type="molecule type" value="Genomic_DNA"/>
</dbReference>
<evidence type="ECO:0000259" key="7">
    <source>
        <dbReference type="PROSITE" id="PS50109"/>
    </source>
</evidence>
<name>A0A327NQ58_9BACT</name>
<dbReference type="SMART" id="SM00387">
    <property type="entry name" value="HATPase_c"/>
    <property type="match status" value="1"/>
</dbReference>
<keyword evidence="8" id="KW-0418">Kinase</keyword>
<dbReference type="PANTHER" id="PTHR43065:SF42">
    <property type="entry name" value="TWO-COMPONENT SENSOR PPRA"/>
    <property type="match status" value="1"/>
</dbReference>
<keyword evidence="9" id="KW-1185">Reference proteome</keyword>
<reference evidence="8 9" key="1">
    <citation type="submission" date="2018-06" db="EMBL/GenBank/DDBJ databases">
        <title>Spirosoma sp. HMF3257 Genome sequencing and assembly.</title>
        <authorList>
            <person name="Kang H."/>
            <person name="Cha I."/>
            <person name="Kim H."/>
            <person name="Kang J."/>
            <person name="Joh K."/>
        </authorList>
    </citation>
    <scope>NUCLEOTIDE SEQUENCE [LARGE SCALE GENOMIC DNA]</scope>
    <source>
        <strain evidence="8 9">HMF3257</strain>
    </source>
</reference>
<gene>
    <name evidence="8" type="ORF">HMF3257_29890</name>
</gene>
<dbReference type="PROSITE" id="PS50109">
    <property type="entry name" value="HIS_KIN"/>
    <property type="match status" value="1"/>
</dbReference>
<feature type="transmembrane region" description="Helical" evidence="6">
    <location>
        <begin position="311"/>
        <end position="331"/>
    </location>
</feature>
<dbReference type="InterPro" id="IPR003594">
    <property type="entry name" value="HATPase_dom"/>
</dbReference>
<dbReference type="PRINTS" id="PR00344">
    <property type="entry name" value="BCTRLSENSOR"/>
</dbReference>
<dbReference type="PROSITE" id="PS50005">
    <property type="entry name" value="TPR"/>
    <property type="match status" value="1"/>
</dbReference>
<dbReference type="SMART" id="SM00388">
    <property type="entry name" value="HisKA"/>
    <property type="match status" value="1"/>
</dbReference>
<dbReference type="Gene3D" id="3.30.565.10">
    <property type="entry name" value="Histidine kinase-like ATPase, C-terminal domain"/>
    <property type="match status" value="1"/>
</dbReference>
<evidence type="ECO:0000256" key="2">
    <source>
        <dbReference type="ARBA" id="ARBA00012438"/>
    </source>
</evidence>
<protein>
    <recommendedName>
        <fullName evidence="2">histidine kinase</fullName>
        <ecNumber evidence="2">2.7.13.3</ecNumber>
    </recommendedName>
</protein>
<comment type="caution">
    <text evidence="8">The sequence shown here is derived from an EMBL/GenBank/DDBJ whole genome shotgun (WGS) entry which is preliminary data.</text>
</comment>
<dbReference type="SMART" id="SM00028">
    <property type="entry name" value="TPR"/>
    <property type="match status" value="2"/>
</dbReference>
<dbReference type="SUPFAM" id="SSF47384">
    <property type="entry name" value="Homodimeric domain of signal transducing histidine kinase"/>
    <property type="match status" value="1"/>
</dbReference>
<dbReference type="Proteomes" id="UP000249016">
    <property type="component" value="Unassembled WGS sequence"/>
</dbReference>
<dbReference type="SUPFAM" id="SSF55874">
    <property type="entry name" value="ATPase domain of HSP90 chaperone/DNA topoisomerase II/histidine kinase"/>
    <property type="match status" value="1"/>
</dbReference>
<dbReference type="Pfam" id="PF13176">
    <property type="entry name" value="TPR_7"/>
    <property type="match status" value="2"/>
</dbReference>
<dbReference type="RefSeq" id="WP_111347881.1">
    <property type="nucleotide sequence ID" value="NZ_QLII01000001.1"/>
</dbReference>
<feature type="coiled-coil region" evidence="5">
    <location>
        <begin position="283"/>
        <end position="371"/>
    </location>
</feature>
<dbReference type="SUPFAM" id="SSF48452">
    <property type="entry name" value="TPR-like"/>
    <property type="match status" value="1"/>
</dbReference>
<evidence type="ECO:0000256" key="5">
    <source>
        <dbReference type="SAM" id="Coils"/>
    </source>
</evidence>
<evidence type="ECO:0000313" key="9">
    <source>
        <dbReference type="Proteomes" id="UP000249016"/>
    </source>
</evidence>
<dbReference type="EC" id="2.7.13.3" evidence="2"/>
<evidence type="ECO:0000256" key="4">
    <source>
        <dbReference type="PROSITE-ProRule" id="PRU00339"/>
    </source>
</evidence>
<dbReference type="InterPro" id="IPR003661">
    <property type="entry name" value="HisK_dim/P_dom"/>
</dbReference>
<dbReference type="GO" id="GO:0000155">
    <property type="term" value="F:phosphorelay sensor kinase activity"/>
    <property type="evidence" value="ECO:0007669"/>
    <property type="project" value="InterPro"/>
</dbReference>